<reference evidence="8" key="1">
    <citation type="journal article" date="2014" name="Int. J. Syst. Evol. Microbiol.">
        <title>Complete genome of a new Firmicutes species belonging to the dominant human colonic microbiota ('Ruminococcus bicirculans') reveals two chromosomes and a selective capacity to utilize plant glucans.</title>
        <authorList>
            <consortium name="NISC Comparative Sequencing Program"/>
            <person name="Wegmann U."/>
            <person name="Louis P."/>
            <person name="Goesmann A."/>
            <person name="Henrissat B."/>
            <person name="Duncan S.H."/>
            <person name="Flint H.J."/>
        </authorList>
    </citation>
    <scope>NUCLEOTIDE SEQUENCE</scope>
    <source>
        <strain evidence="8">CCM 7435</strain>
    </source>
</reference>
<dbReference type="Proteomes" id="UP001597299">
    <property type="component" value="Unassembled WGS sequence"/>
</dbReference>
<comment type="caution">
    <text evidence="8">The sequence shown here is derived from an EMBL/GenBank/DDBJ whole genome shotgun (WGS) entry which is preliminary data.</text>
</comment>
<comment type="similarity">
    <text evidence="2">Belongs to the TrbL/VirB6 family.</text>
</comment>
<protein>
    <submittedName>
        <fullName evidence="8">Type IV secretion system protein</fullName>
    </submittedName>
</protein>
<keyword evidence="5 6" id="KW-0472">Membrane</keyword>
<evidence type="ECO:0000256" key="3">
    <source>
        <dbReference type="ARBA" id="ARBA00022692"/>
    </source>
</evidence>
<gene>
    <name evidence="7" type="ORF">ACFSNC_25985</name>
    <name evidence="8" type="ORF">ACFSNC_26295</name>
</gene>
<evidence type="ECO:0000256" key="6">
    <source>
        <dbReference type="SAM" id="Phobius"/>
    </source>
</evidence>
<feature type="transmembrane region" description="Helical" evidence="6">
    <location>
        <begin position="210"/>
        <end position="230"/>
    </location>
</feature>
<feature type="transmembrane region" description="Helical" evidence="6">
    <location>
        <begin position="180"/>
        <end position="198"/>
    </location>
</feature>
<feature type="transmembrane region" description="Helical" evidence="6">
    <location>
        <begin position="149"/>
        <end position="174"/>
    </location>
</feature>
<reference evidence="9" key="2">
    <citation type="journal article" date="2019" name="Int. J. Syst. Evol. Microbiol.">
        <title>The Global Catalogue of Microorganisms (GCM) 10K type strain sequencing project: providing services to taxonomists for standard genome sequencing and annotation.</title>
        <authorList>
            <consortium name="The Broad Institute Genomics Platform"/>
            <consortium name="The Broad Institute Genome Sequencing Center for Infectious Disease"/>
            <person name="Wu L."/>
            <person name="Ma J."/>
        </authorList>
    </citation>
    <scope>NUCLEOTIDE SEQUENCE [LARGE SCALE GENOMIC DNA]</scope>
    <source>
        <strain evidence="9">CCM 7435</strain>
    </source>
</reference>
<evidence type="ECO:0000313" key="8">
    <source>
        <dbReference type="EMBL" id="MFD2143862.1"/>
    </source>
</evidence>
<evidence type="ECO:0000256" key="5">
    <source>
        <dbReference type="ARBA" id="ARBA00023136"/>
    </source>
</evidence>
<feature type="transmembrane region" description="Helical" evidence="6">
    <location>
        <begin position="30"/>
        <end position="54"/>
    </location>
</feature>
<dbReference type="EMBL" id="JBHUHD010000005">
    <property type="protein sequence ID" value="MFD2143862.1"/>
    <property type="molecule type" value="Genomic_DNA"/>
</dbReference>
<evidence type="ECO:0000256" key="2">
    <source>
        <dbReference type="ARBA" id="ARBA00007802"/>
    </source>
</evidence>
<comment type="subcellular location">
    <subcellularLocation>
        <location evidence="1">Membrane</location>
        <topology evidence="1">Multi-pass membrane protein</topology>
    </subcellularLocation>
</comment>
<name>A0ABW4Z6R1_9HYPH</name>
<keyword evidence="3 6" id="KW-0812">Transmembrane</keyword>
<proteinExistence type="inferred from homology"/>
<dbReference type="RefSeq" id="WP_213355261.1">
    <property type="nucleotide sequence ID" value="NZ_JAHBGB010000043.1"/>
</dbReference>
<reference evidence="8" key="3">
    <citation type="submission" date="2024-09" db="EMBL/GenBank/DDBJ databases">
        <authorList>
            <person name="Sun Q."/>
            <person name="Mori K."/>
        </authorList>
    </citation>
    <scope>NUCLEOTIDE SEQUENCE</scope>
    <source>
        <strain evidence="8">CCM 7435</strain>
    </source>
</reference>
<accession>A0ABW4Z6R1</accession>
<feature type="transmembrane region" description="Helical" evidence="6">
    <location>
        <begin position="246"/>
        <end position="265"/>
    </location>
</feature>
<feature type="transmembrane region" description="Helical" evidence="6">
    <location>
        <begin position="66"/>
        <end position="85"/>
    </location>
</feature>
<evidence type="ECO:0000256" key="1">
    <source>
        <dbReference type="ARBA" id="ARBA00004141"/>
    </source>
</evidence>
<evidence type="ECO:0000313" key="7">
    <source>
        <dbReference type="EMBL" id="MFD2143800.1"/>
    </source>
</evidence>
<keyword evidence="4 6" id="KW-1133">Transmembrane helix</keyword>
<evidence type="ECO:0000256" key="4">
    <source>
        <dbReference type="ARBA" id="ARBA00022989"/>
    </source>
</evidence>
<sequence length="338" mass="35597">MASNIKIFSWFYSEFDTVLNSYIAQKAADIIAAISPTAWIMLGIYFVLWGFSHIRGMIDEPVTDGLFRMLKISVVLGFALNVGLYQTHVVDFLMKTPDAMANILVMGNGNAESGGASTYATLDTLLNKTIDMATDTYNKMSVLSPGQSVGLAIAAILILLFGMGFTITAGIMIILSKVALVLMLAVGPLFILLAMFTATQRFFEQWLQQALNAVLAIVMLLAVCSLFFGLTEQALGGAAKVVESNPIQAIGIVGVASVACTFLLFQVPQLASQLAGGIALPVSQAARKMTGGGVVDAAKHHVARHVANAALAKATGGASAAAKAVGGMFRASNTIRRV</sequence>
<keyword evidence="9" id="KW-1185">Reference proteome</keyword>
<dbReference type="EMBL" id="JBHUHD010000005">
    <property type="protein sequence ID" value="MFD2143800.1"/>
    <property type="molecule type" value="Genomic_DNA"/>
</dbReference>
<organism evidence="8 9">
    <name type="scientific">Ancylobacter oerskovii</name>
    <dbReference type="NCBI Taxonomy" id="459519"/>
    <lineage>
        <taxon>Bacteria</taxon>
        <taxon>Pseudomonadati</taxon>
        <taxon>Pseudomonadota</taxon>
        <taxon>Alphaproteobacteria</taxon>
        <taxon>Hyphomicrobiales</taxon>
        <taxon>Xanthobacteraceae</taxon>
        <taxon>Ancylobacter</taxon>
    </lineage>
</organism>
<evidence type="ECO:0000313" key="9">
    <source>
        <dbReference type="Proteomes" id="UP001597299"/>
    </source>
</evidence>
<dbReference type="InterPro" id="IPR007688">
    <property type="entry name" value="Conjugal_tfr_TrbL/VirB6"/>
</dbReference>
<dbReference type="Pfam" id="PF04610">
    <property type="entry name" value="TrbL"/>
    <property type="match status" value="1"/>
</dbReference>